<dbReference type="SUPFAM" id="SSF51735">
    <property type="entry name" value="NAD(P)-binding Rossmann-fold domains"/>
    <property type="match status" value="1"/>
</dbReference>
<gene>
    <name evidence="2" type="ORF">CONLIGDRAFT_711987</name>
</gene>
<dbReference type="InterPro" id="IPR036291">
    <property type="entry name" value="NAD(P)-bd_dom_sf"/>
</dbReference>
<dbReference type="PANTHER" id="PTHR43544">
    <property type="entry name" value="SHORT-CHAIN DEHYDROGENASE/REDUCTASE"/>
    <property type="match status" value="1"/>
</dbReference>
<dbReference type="GO" id="GO:0005737">
    <property type="term" value="C:cytoplasm"/>
    <property type="evidence" value="ECO:0007669"/>
    <property type="project" value="TreeGrafter"/>
</dbReference>
<proteinExistence type="inferred from homology"/>
<reference evidence="2 3" key="1">
    <citation type="submission" date="2016-10" db="EMBL/GenBank/DDBJ databases">
        <title>Draft genome sequence of Coniochaeta ligniaria NRRL30616, a lignocellulolytic fungus for bioabatement of inhibitors in plant biomass hydrolysates.</title>
        <authorList>
            <consortium name="DOE Joint Genome Institute"/>
            <person name="Jimenez D.J."/>
            <person name="Hector R.E."/>
            <person name="Riley R."/>
            <person name="Sun H."/>
            <person name="Grigoriev I.V."/>
            <person name="Van Elsas J.D."/>
            <person name="Nichols N.N."/>
        </authorList>
    </citation>
    <scope>NUCLEOTIDE SEQUENCE [LARGE SCALE GENOMIC DNA]</scope>
    <source>
        <strain evidence="2 3">NRRL 30616</strain>
    </source>
</reference>
<sequence>MSNVPIAQSENTAVTSSSDITAKNVLVIARDGAKFSRHYKGPFLAIKHFYPALQRNRQSKIINISSDVASMSSLIGKGPGRSLGYRLSKTALSQFTVSLGREFRSHDSGVTDDAIHPRWVPTAIWGFICPDDMDV</sequence>
<comment type="similarity">
    <text evidence="1">Belongs to the short-chain dehydrogenases/reductases (SDR) family.</text>
</comment>
<name>A0A1J7J354_9PEZI</name>
<evidence type="ECO:0000256" key="1">
    <source>
        <dbReference type="ARBA" id="ARBA00006484"/>
    </source>
</evidence>
<dbReference type="Gene3D" id="3.40.50.720">
    <property type="entry name" value="NAD(P)-binding Rossmann-like Domain"/>
    <property type="match status" value="1"/>
</dbReference>
<evidence type="ECO:0008006" key="4">
    <source>
        <dbReference type="Google" id="ProtNLM"/>
    </source>
</evidence>
<evidence type="ECO:0000313" key="2">
    <source>
        <dbReference type="EMBL" id="OIW34214.1"/>
    </source>
</evidence>
<accession>A0A1J7J354</accession>
<dbReference type="OrthoDB" id="5296at2759"/>
<evidence type="ECO:0000313" key="3">
    <source>
        <dbReference type="Proteomes" id="UP000182658"/>
    </source>
</evidence>
<protein>
    <recommendedName>
        <fullName evidence="4">NAD(P)-binding protein</fullName>
    </recommendedName>
</protein>
<dbReference type="Proteomes" id="UP000182658">
    <property type="component" value="Unassembled WGS sequence"/>
</dbReference>
<dbReference type="InParanoid" id="A0A1J7J354"/>
<dbReference type="AlphaFoldDB" id="A0A1J7J354"/>
<dbReference type="PANTHER" id="PTHR43544:SF12">
    <property type="entry name" value="NAD(P)-BINDING ROSSMANN-FOLD SUPERFAMILY PROTEIN"/>
    <property type="match status" value="1"/>
</dbReference>
<dbReference type="InterPro" id="IPR051468">
    <property type="entry name" value="Fungal_SecMetab_SDRs"/>
</dbReference>
<dbReference type="EMBL" id="KV875094">
    <property type="protein sequence ID" value="OIW34214.1"/>
    <property type="molecule type" value="Genomic_DNA"/>
</dbReference>
<dbReference type="Pfam" id="PF00106">
    <property type="entry name" value="adh_short"/>
    <property type="match status" value="1"/>
</dbReference>
<dbReference type="InterPro" id="IPR002347">
    <property type="entry name" value="SDR_fam"/>
</dbReference>
<dbReference type="GO" id="GO:0016491">
    <property type="term" value="F:oxidoreductase activity"/>
    <property type="evidence" value="ECO:0007669"/>
    <property type="project" value="TreeGrafter"/>
</dbReference>
<organism evidence="2 3">
    <name type="scientific">Coniochaeta ligniaria NRRL 30616</name>
    <dbReference type="NCBI Taxonomy" id="1408157"/>
    <lineage>
        <taxon>Eukaryota</taxon>
        <taxon>Fungi</taxon>
        <taxon>Dikarya</taxon>
        <taxon>Ascomycota</taxon>
        <taxon>Pezizomycotina</taxon>
        <taxon>Sordariomycetes</taxon>
        <taxon>Sordariomycetidae</taxon>
        <taxon>Coniochaetales</taxon>
        <taxon>Coniochaetaceae</taxon>
        <taxon>Coniochaeta</taxon>
    </lineage>
</organism>
<keyword evidence="3" id="KW-1185">Reference proteome</keyword>